<dbReference type="Proteomes" id="UP001209654">
    <property type="component" value="Unassembled WGS sequence"/>
</dbReference>
<proteinExistence type="predicted"/>
<evidence type="ECO:0000313" key="2">
    <source>
        <dbReference type="Proteomes" id="UP001209654"/>
    </source>
</evidence>
<comment type="caution">
    <text evidence="1">The sequence shown here is derived from an EMBL/GenBank/DDBJ whole genome shotgun (WGS) entry which is preliminary data.</text>
</comment>
<accession>A0ABQ5MTM2</accession>
<evidence type="ECO:0000313" key="1">
    <source>
        <dbReference type="EMBL" id="GLB67298.1"/>
    </source>
</evidence>
<name>A0ABQ5MTM2_9MICC</name>
<protein>
    <submittedName>
        <fullName evidence="1">Uncharacterized protein</fullName>
    </submittedName>
</protein>
<sequence>MATAIAALTASRMRALLQLISIQDTTRRNAVGALSAKAICSIFTAPLPARHRIVIPGAMPPITLVGMPPVRRD</sequence>
<organism evidence="1 2">
    <name type="scientific">Arthrobacter mangrovi</name>
    <dbReference type="NCBI Taxonomy" id="2966350"/>
    <lineage>
        <taxon>Bacteria</taxon>
        <taxon>Bacillati</taxon>
        <taxon>Actinomycetota</taxon>
        <taxon>Actinomycetes</taxon>
        <taxon>Micrococcales</taxon>
        <taxon>Micrococcaceae</taxon>
        <taxon>Arthrobacter</taxon>
    </lineage>
</organism>
<reference evidence="1 2" key="1">
    <citation type="journal article" date="2023" name="Int. J. Syst. Evol. Microbiol.">
        <title>Arthrobacter mangrovi sp. nov., an actinobacterium isolated from the rhizosphere of a mangrove.</title>
        <authorList>
            <person name="Hamada M."/>
            <person name="Saitou S."/>
            <person name="Enomoto N."/>
            <person name="Nanri K."/>
            <person name="Hidaka K."/>
            <person name="Miura T."/>
            <person name="Tamura T."/>
        </authorList>
    </citation>
    <scope>NUCLEOTIDE SEQUENCE [LARGE SCALE GENOMIC DNA]</scope>
    <source>
        <strain evidence="1 2">NBRC 112813</strain>
    </source>
</reference>
<dbReference type="EMBL" id="BRVS01000007">
    <property type="protein sequence ID" value="GLB67298.1"/>
    <property type="molecule type" value="Genomic_DNA"/>
</dbReference>
<gene>
    <name evidence="1" type="ORF">AHIS1636_17380</name>
</gene>
<keyword evidence="2" id="KW-1185">Reference proteome</keyword>